<proteinExistence type="predicted"/>
<dbReference type="SMART" id="SM00347">
    <property type="entry name" value="HTH_MARR"/>
    <property type="match status" value="1"/>
</dbReference>
<feature type="domain" description="HTH marR-type" evidence="1">
    <location>
        <begin position="15"/>
        <end position="146"/>
    </location>
</feature>
<dbReference type="Proteomes" id="UP000433181">
    <property type="component" value="Unassembled WGS sequence"/>
</dbReference>
<dbReference type="PANTHER" id="PTHR33164">
    <property type="entry name" value="TRANSCRIPTIONAL REGULATOR, MARR FAMILY"/>
    <property type="match status" value="1"/>
</dbReference>
<name>A0A6I2UL25_9FIRM</name>
<dbReference type="EMBL" id="VUNR01000023">
    <property type="protein sequence ID" value="MSU09446.1"/>
    <property type="molecule type" value="Genomic_DNA"/>
</dbReference>
<dbReference type="InterPro" id="IPR039422">
    <property type="entry name" value="MarR/SlyA-like"/>
</dbReference>
<dbReference type="SUPFAM" id="SSF46785">
    <property type="entry name" value="Winged helix' DNA-binding domain"/>
    <property type="match status" value="1"/>
</dbReference>
<dbReference type="PROSITE" id="PS50995">
    <property type="entry name" value="HTH_MARR_2"/>
    <property type="match status" value="1"/>
</dbReference>
<dbReference type="RefSeq" id="WP_154407614.1">
    <property type="nucleotide sequence ID" value="NZ_VUNR01000023.1"/>
</dbReference>
<dbReference type="InterPro" id="IPR036390">
    <property type="entry name" value="WH_DNA-bd_sf"/>
</dbReference>
<evidence type="ECO:0000259" key="1">
    <source>
        <dbReference type="PROSITE" id="PS50995"/>
    </source>
</evidence>
<organism evidence="2 3">
    <name type="scientific">Anaerovibrio slackiae</name>
    <dbReference type="NCBI Taxonomy" id="2652309"/>
    <lineage>
        <taxon>Bacteria</taxon>
        <taxon>Bacillati</taxon>
        <taxon>Bacillota</taxon>
        <taxon>Negativicutes</taxon>
        <taxon>Selenomonadales</taxon>
        <taxon>Selenomonadaceae</taxon>
        <taxon>Anaerovibrio</taxon>
    </lineage>
</organism>
<sequence>MSKNEKMGLYPKPSSPCNCMNIRRASRAVSQFYDSVLEPGGITLNQFGMLNVINSMQSPGISELAGEFRIDRTTMNRNLKPLLEKELICQRQGSDARRREIVLTESGHSALQRGMELWLEAQKSLELYLGADELKQLKSTLSKLEALVP</sequence>
<gene>
    <name evidence="2" type="ORF">FYJ84_10655</name>
</gene>
<dbReference type="InterPro" id="IPR000835">
    <property type="entry name" value="HTH_MarR-typ"/>
</dbReference>
<protein>
    <submittedName>
        <fullName evidence="2">Winged helix-turn-helix transcriptional regulator</fullName>
    </submittedName>
</protein>
<dbReference type="Pfam" id="PF01047">
    <property type="entry name" value="MarR"/>
    <property type="match status" value="1"/>
</dbReference>
<accession>A0A6I2UL25</accession>
<evidence type="ECO:0000313" key="3">
    <source>
        <dbReference type="Proteomes" id="UP000433181"/>
    </source>
</evidence>
<dbReference type="GO" id="GO:0006950">
    <property type="term" value="P:response to stress"/>
    <property type="evidence" value="ECO:0007669"/>
    <property type="project" value="TreeGrafter"/>
</dbReference>
<dbReference type="Gene3D" id="1.10.10.10">
    <property type="entry name" value="Winged helix-like DNA-binding domain superfamily/Winged helix DNA-binding domain"/>
    <property type="match status" value="1"/>
</dbReference>
<dbReference type="GeneID" id="96779387"/>
<comment type="caution">
    <text evidence="2">The sequence shown here is derived from an EMBL/GenBank/DDBJ whole genome shotgun (WGS) entry which is preliminary data.</text>
</comment>
<keyword evidence="3" id="KW-1185">Reference proteome</keyword>
<dbReference type="GO" id="GO:0003700">
    <property type="term" value="F:DNA-binding transcription factor activity"/>
    <property type="evidence" value="ECO:0007669"/>
    <property type="project" value="InterPro"/>
</dbReference>
<reference evidence="2 3" key="1">
    <citation type="submission" date="2019-08" db="EMBL/GenBank/DDBJ databases">
        <title>In-depth cultivation of the pig gut microbiome towards novel bacterial diversity and tailored functional studies.</title>
        <authorList>
            <person name="Wylensek D."/>
            <person name="Hitch T.C.A."/>
            <person name="Clavel T."/>
        </authorList>
    </citation>
    <scope>NUCLEOTIDE SEQUENCE [LARGE SCALE GENOMIC DNA]</scope>
    <source>
        <strain evidence="2 3">WCA-693-APC-5D-A</strain>
    </source>
</reference>
<dbReference type="InterPro" id="IPR036388">
    <property type="entry name" value="WH-like_DNA-bd_sf"/>
</dbReference>
<dbReference type="PANTHER" id="PTHR33164:SF105">
    <property type="entry name" value="TRANSCRIPTIONAL REPRESSOR PROTEIN-RELATED"/>
    <property type="match status" value="1"/>
</dbReference>
<dbReference type="AlphaFoldDB" id="A0A6I2UL25"/>
<evidence type="ECO:0000313" key="2">
    <source>
        <dbReference type="EMBL" id="MSU09446.1"/>
    </source>
</evidence>